<organism evidence="1 2">
    <name type="scientific">Leptidea sinapis</name>
    <dbReference type="NCBI Taxonomy" id="189913"/>
    <lineage>
        <taxon>Eukaryota</taxon>
        <taxon>Metazoa</taxon>
        <taxon>Ecdysozoa</taxon>
        <taxon>Arthropoda</taxon>
        <taxon>Hexapoda</taxon>
        <taxon>Insecta</taxon>
        <taxon>Pterygota</taxon>
        <taxon>Neoptera</taxon>
        <taxon>Endopterygota</taxon>
        <taxon>Lepidoptera</taxon>
        <taxon>Glossata</taxon>
        <taxon>Ditrysia</taxon>
        <taxon>Papilionoidea</taxon>
        <taxon>Pieridae</taxon>
        <taxon>Dismorphiinae</taxon>
        <taxon>Leptidea</taxon>
    </lineage>
</organism>
<gene>
    <name evidence="1" type="ORF">LSINAPIS_LOCUS3752</name>
</gene>
<keyword evidence="2" id="KW-1185">Reference proteome</keyword>
<evidence type="ECO:0000313" key="2">
    <source>
        <dbReference type="Proteomes" id="UP000324832"/>
    </source>
</evidence>
<name>A0A5E4Q0X1_9NEOP</name>
<reference evidence="1 2" key="1">
    <citation type="submission" date="2017-07" db="EMBL/GenBank/DDBJ databases">
        <authorList>
            <person name="Talla V."/>
            <person name="Backstrom N."/>
        </authorList>
    </citation>
    <scope>NUCLEOTIDE SEQUENCE [LARGE SCALE GENOMIC DNA]</scope>
</reference>
<sequence length="59" mass="6994">MEFLEYGRVTIHALGLDVRRKRYRKWKIEVECRRTAVKSVEHVAAPPPSRPSIMTLRMK</sequence>
<proteinExistence type="predicted"/>
<dbReference type="EMBL" id="FZQP02000904">
    <property type="protein sequence ID" value="VVC90957.1"/>
    <property type="molecule type" value="Genomic_DNA"/>
</dbReference>
<dbReference type="AlphaFoldDB" id="A0A5E4Q0X1"/>
<dbReference type="Proteomes" id="UP000324832">
    <property type="component" value="Unassembled WGS sequence"/>
</dbReference>
<protein>
    <submittedName>
        <fullName evidence="1">Uncharacterized protein</fullName>
    </submittedName>
</protein>
<evidence type="ECO:0000313" key="1">
    <source>
        <dbReference type="EMBL" id="VVC90957.1"/>
    </source>
</evidence>
<accession>A0A5E4Q0X1</accession>